<reference evidence="2" key="1">
    <citation type="submission" date="2020-02" db="EMBL/GenBank/DDBJ databases">
        <authorList>
            <person name="Meier V. D."/>
        </authorList>
    </citation>
    <scope>NUCLEOTIDE SEQUENCE</scope>
    <source>
        <strain evidence="2">AVDCRST_MAG05</strain>
    </source>
</reference>
<feature type="non-terminal residue" evidence="2">
    <location>
        <position position="1"/>
    </location>
</feature>
<feature type="compositionally biased region" description="Basic and acidic residues" evidence="1">
    <location>
        <begin position="1"/>
        <end position="10"/>
    </location>
</feature>
<dbReference type="EMBL" id="CADCVM010000352">
    <property type="protein sequence ID" value="CAA9512847.1"/>
    <property type="molecule type" value="Genomic_DNA"/>
</dbReference>
<proteinExistence type="predicted"/>
<name>A0A6J4T3D5_9ACTN</name>
<feature type="region of interest" description="Disordered" evidence="1">
    <location>
        <begin position="1"/>
        <end position="84"/>
    </location>
</feature>
<sequence>DRHHEQPARERGRRRRGGRAFRGQQGPRPGLSGVRLDGGLEVGRGGRGAGRYPVAGPGRLRRVGGEQGVRRGSRRGRHAGVAQGAPEDVVLRGCRAAGGLRRGV</sequence>
<feature type="non-terminal residue" evidence="2">
    <location>
        <position position="104"/>
    </location>
</feature>
<gene>
    <name evidence="2" type="ORF">AVDCRST_MAG05-3130</name>
</gene>
<accession>A0A6J4T3D5</accession>
<protein>
    <submittedName>
        <fullName evidence="2">Uncharacterized protein</fullName>
    </submittedName>
</protein>
<organism evidence="2">
    <name type="scientific">uncultured Rubrobacteraceae bacterium</name>
    <dbReference type="NCBI Taxonomy" id="349277"/>
    <lineage>
        <taxon>Bacteria</taxon>
        <taxon>Bacillati</taxon>
        <taxon>Actinomycetota</taxon>
        <taxon>Rubrobacteria</taxon>
        <taxon>Rubrobacterales</taxon>
        <taxon>Rubrobacteraceae</taxon>
        <taxon>environmental samples</taxon>
    </lineage>
</organism>
<evidence type="ECO:0000313" key="2">
    <source>
        <dbReference type="EMBL" id="CAA9512847.1"/>
    </source>
</evidence>
<evidence type="ECO:0000256" key="1">
    <source>
        <dbReference type="SAM" id="MobiDB-lite"/>
    </source>
</evidence>
<feature type="compositionally biased region" description="Gly residues" evidence="1">
    <location>
        <begin position="40"/>
        <end position="49"/>
    </location>
</feature>
<feature type="compositionally biased region" description="Low complexity" evidence="1">
    <location>
        <begin position="21"/>
        <end position="39"/>
    </location>
</feature>
<dbReference type="AlphaFoldDB" id="A0A6J4T3D5"/>